<dbReference type="GO" id="GO:0015173">
    <property type="term" value="F:aromatic amino acid transmembrane transporter activity"/>
    <property type="evidence" value="ECO:0007669"/>
    <property type="project" value="InterPro"/>
</dbReference>
<dbReference type="KEGG" id="vck:PG915_23995"/>
<gene>
    <name evidence="10" type="ORF">PG915_23995</name>
</gene>
<name>A0AAU8BT95_9VIBR</name>
<sequence length="152" mass="16067">MSGGINGLVASLSEVTHVAGIHDYISSFASLALLTSFLGVSMGLKDFIGDMIKTPKVGQEPQKSYPVVATLLPPLLFAWFFPNGFVFALGFSSIFLAIIAIFLPLAMIMKKRRLAANTGAYQVRGGASMLGLVALTGMIIVVAQLAIMAGWT</sequence>
<dbReference type="GO" id="GO:0005886">
    <property type="term" value="C:plasma membrane"/>
    <property type="evidence" value="ECO:0007669"/>
    <property type="project" value="UniProtKB-SubCell"/>
</dbReference>
<keyword evidence="5 9" id="KW-0812">Transmembrane</keyword>
<evidence type="ECO:0000256" key="6">
    <source>
        <dbReference type="ARBA" id="ARBA00022970"/>
    </source>
</evidence>
<comment type="subcellular location">
    <subcellularLocation>
        <location evidence="1">Cell inner membrane</location>
        <topology evidence="1">Multi-pass membrane protein</topology>
    </subcellularLocation>
</comment>
<keyword evidence="3" id="KW-1003">Cell membrane</keyword>
<feature type="transmembrane region" description="Helical" evidence="9">
    <location>
        <begin position="87"/>
        <end position="108"/>
    </location>
</feature>
<dbReference type="AlphaFoldDB" id="A0AAU8BT95"/>
<evidence type="ECO:0000256" key="2">
    <source>
        <dbReference type="ARBA" id="ARBA00022448"/>
    </source>
</evidence>
<evidence type="ECO:0000256" key="3">
    <source>
        <dbReference type="ARBA" id="ARBA00022475"/>
    </source>
</evidence>
<organism evidence="10">
    <name type="scientific">Vibrio chaetopteri</name>
    <dbReference type="NCBI Taxonomy" id="3016528"/>
    <lineage>
        <taxon>Bacteria</taxon>
        <taxon>Pseudomonadati</taxon>
        <taxon>Pseudomonadota</taxon>
        <taxon>Gammaproteobacteria</taxon>
        <taxon>Vibrionales</taxon>
        <taxon>Vibrionaceae</taxon>
        <taxon>Vibrio</taxon>
    </lineage>
</organism>
<keyword evidence="4" id="KW-0997">Cell inner membrane</keyword>
<dbReference type="InterPro" id="IPR018227">
    <property type="entry name" value="Amino_acid_transport_2"/>
</dbReference>
<keyword evidence="2" id="KW-0813">Transport</keyword>
<protein>
    <submittedName>
        <fullName evidence="10">Aromatic amino acid transport family protein</fullName>
    </submittedName>
</protein>
<geneLocation type="plasmid" evidence="10">
    <name>p1</name>
</geneLocation>
<evidence type="ECO:0000256" key="7">
    <source>
        <dbReference type="ARBA" id="ARBA00022989"/>
    </source>
</evidence>
<feature type="transmembrane region" description="Helical" evidence="9">
    <location>
        <begin position="65"/>
        <end position="81"/>
    </location>
</feature>
<feature type="transmembrane region" description="Helical" evidence="9">
    <location>
        <begin position="24"/>
        <end position="44"/>
    </location>
</feature>
<evidence type="ECO:0000256" key="1">
    <source>
        <dbReference type="ARBA" id="ARBA00004429"/>
    </source>
</evidence>
<keyword evidence="10" id="KW-0614">Plasmid</keyword>
<keyword evidence="6" id="KW-0029">Amino-acid transport</keyword>
<feature type="transmembrane region" description="Helical" evidence="9">
    <location>
        <begin position="129"/>
        <end position="151"/>
    </location>
</feature>
<dbReference type="PANTHER" id="PTHR46997">
    <property type="entry name" value="LOW AFFINITY TRYPTOPHAN PERMEASE-RELATED"/>
    <property type="match status" value="1"/>
</dbReference>
<dbReference type="RefSeq" id="WP_353500345.1">
    <property type="nucleotide sequence ID" value="NZ_CP115922.1"/>
</dbReference>
<dbReference type="InterPro" id="IPR013059">
    <property type="entry name" value="Trp_tyr_transpt"/>
</dbReference>
<dbReference type="PANTHER" id="PTHR46997:SF2">
    <property type="entry name" value="TYROSINE-SPECIFIC TRANSPORT SYSTEM"/>
    <property type="match status" value="1"/>
</dbReference>
<evidence type="ECO:0000256" key="9">
    <source>
        <dbReference type="SAM" id="Phobius"/>
    </source>
</evidence>
<keyword evidence="7 9" id="KW-1133">Transmembrane helix</keyword>
<dbReference type="Pfam" id="PF03222">
    <property type="entry name" value="Trp_Tyr_perm"/>
    <property type="match status" value="1"/>
</dbReference>
<evidence type="ECO:0000256" key="4">
    <source>
        <dbReference type="ARBA" id="ARBA00022519"/>
    </source>
</evidence>
<dbReference type="GO" id="GO:0003333">
    <property type="term" value="P:amino acid transmembrane transport"/>
    <property type="evidence" value="ECO:0007669"/>
    <property type="project" value="InterPro"/>
</dbReference>
<evidence type="ECO:0000256" key="8">
    <source>
        <dbReference type="ARBA" id="ARBA00023136"/>
    </source>
</evidence>
<keyword evidence="8 9" id="KW-0472">Membrane</keyword>
<reference evidence="10" key="1">
    <citation type="submission" date="2023-01" db="EMBL/GenBank/DDBJ databases">
        <title>Vibrio sp. CB1-14 genome sequencing.</title>
        <authorList>
            <person name="Otstavnykh N."/>
            <person name="Isaeva M."/>
            <person name="Meleshko D."/>
        </authorList>
    </citation>
    <scope>NUCLEOTIDE SEQUENCE</scope>
    <source>
        <strain evidence="10">CB1-14</strain>
        <plasmid evidence="10">p1</plasmid>
    </source>
</reference>
<evidence type="ECO:0000313" key="10">
    <source>
        <dbReference type="EMBL" id="XCD19227.2"/>
    </source>
</evidence>
<dbReference type="EMBL" id="CP115922">
    <property type="protein sequence ID" value="XCD19227.2"/>
    <property type="molecule type" value="Genomic_DNA"/>
</dbReference>
<evidence type="ECO:0000256" key="5">
    <source>
        <dbReference type="ARBA" id="ARBA00022692"/>
    </source>
</evidence>
<accession>A0AAU8BT95</accession>
<proteinExistence type="predicted"/>